<gene>
    <name evidence="2" type="ORF">GMARGA_LOCUS33392</name>
</gene>
<comment type="caution">
    <text evidence="2">The sequence shown here is derived from an EMBL/GenBank/DDBJ whole genome shotgun (WGS) entry which is preliminary data.</text>
</comment>
<evidence type="ECO:0000313" key="2">
    <source>
        <dbReference type="EMBL" id="CAG8837212.1"/>
    </source>
</evidence>
<keyword evidence="1" id="KW-0175">Coiled coil</keyword>
<name>A0ABN7WQE3_GIGMA</name>
<proteinExistence type="predicted"/>
<sequence length="179" mass="21547">KKNVGKPDRRVTEQTDTKVKKRINNIKEILENKKEKLTINDEIDKIKDSLDYQIKQLKNVWKYYDSNKIMSNELNKEMNKVAEQSKSEQDCEDEMQIKCEQDYANKVVSKIMQIKCEQDFEDEMQIKCEQDNKQDNEENIEQLKVQIKICDVEETIYELEEKLEEKMRLKTKINMLKRT</sequence>
<organism evidence="2 3">
    <name type="scientific">Gigaspora margarita</name>
    <dbReference type="NCBI Taxonomy" id="4874"/>
    <lineage>
        <taxon>Eukaryota</taxon>
        <taxon>Fungi</taxon>
        <taxon>Fungi incertae sedis</taxon>
        <taxon>Mucoromycota</taxon>
        <taxon>Glomeromycotina</taxon>
        <taxon>Glomeromycetes</taxon>
        <taxon>Diversisporales</taxon>
        <taxon>Gigasporaceae</taxon>
        <taxon>Gigaspora</taxon>
    </lineage>
</organism>
<evidence type="ECO:0000256" key="1">
    <source>
        <dbReference type="SAM" id="Coils"/>
    </source>
</evidence>
<keyword evidence="3" id="KW-1185">Reference proteome</keyword>
<feature type="non-terminal residue" evidence="2">
    <location>
        <position position="1"/>
    </location>
</feature>
<dbReference type="Proteomes" id="UP000789901">
    <property type="component" value="Unassembled WGS sequence"/>
</dbReference>
<feature type="non-terminal residue" evidence="2">
    <location>
        <position position="179"/>
    </location>
</feature>
<protein>
    <submittedName>
        <fullName evidence="2">3293_t:CDS:1</fullName>
    </submittedName>
</protein>
<feature type="coiled-coil region" evidence="1">
    <location>
        <begin position="126"/>
        <end position="179"/>
    </location>
</feature>
<dbReference type="EMBL" id="CAJVQB010055330">
    <property type="protein sequence ID" value="CAG8837212.1"/>
    <property type="molecule type" value="Genomic_DNA"/>
</dbReference>
<evidence type="ECO:0000313" key="3">
    <source>
        <dbReference type="Proteomes" id="UP000789901"/>
    </source>
</evidence>
<accession>A0ABN7WQE3</accession>
<reference evidence="2 3" key="1">
    <citation type="submission" date="2021-06" db="EMBL/GenBank/DDBJ databases">
        <authorList>
            <person name="Kallberg Y."/>
            <person name="Tangrot J."/>
            <person name="Rosling A."/>
        </authorList>
    </citation>
    <scope>NUCLEOTIDE SEQUENCE [LARGE SCALE GENOMIC DNA]</scope>
    <source>
        <strain evidence="2 3">120-4 pot B 10/14</strain>
    </source>
</reference>